<evidence type="ECO:0000313" key="2">
    <source>
        <dbReference type="Proteomes" id="UP001396334"/>
    </source>
</evidence>
<keyword evidence="2" id="KW-1185">Reference proteome</keyword>
<comment type="caution">
    <text evidence="1">The sequence shown here is derived from an EMBL/GenBank/DDBJ whole genome shotgun (WGS) entry which is preliminary data.</text>
</comment>
<proteinExistence type="predicted"/>
<protein>
    <submittedName>
        <fullName evidence="1">Uncharacterized protein</fullName>
    </submittedName>
</protein>
<accession>A0ABR2RZM1</accession>
<dbReference type="Proteomes" id="UP001396334">
    <property type="component" value="Unassembled WGS sequence"/>
</dbReference>
<sequence length="157" mass="17407">MPLLIRLRPSYPTIASNTGGGNVKEFHGINDEDIVIQEDDVWIENEMCATKVSDGDVVSIATEKDKEGNGSSTAIRFELYGPWMIVDSRKHRPRKLNGSIVPNIIDKGRVQPKHVDPPVDGSLDQQNAHDNTVCDDDGITRCLIDEIRAPTQVDMEV</sequence>
<evidence type="ECO:0000313" key="1">
    <source>
        <dbReference type="EMBL" id="KAK9018423.1"/>
    </source>
</evidence>
<dbReference type="EMBL" id="JBBPBN010000019">
    <property type="protein sequence ID" value="KAK9018423.1"/>
    <property type="molecule type" value="Genomic_DNA"/>
</dbReference>
<gene>
    <name evidence="1" type="ORF">V6N11_001399</name>
</gene>
<name>A0ABR2RZM1_9ROSI</name>
<organism evidence="1 2">
    <name type="scientific">Hibiscus sabdariffa</name>
    <name type="common">roselle</name>
    <dbReference type="NCBI Taxonomy" id="183260"/>
    <lineage>
        <taxon>Eukaryota</taxon>
        <taxon>Viridiplantae</taxon>
        <taxon>Streptophyta</taxon>
        <taxon>Embryophyta</taxon>
        <taxon>Tracheophyta</taxon>
        <taxon>Spermatophyta</taxon>
        <taxon>Magnoliopsida</taxon>
        <taxon>eudicotyledons</taxon>
        <taxon>Gunneridae</taxon>
        <taxon>Pentapetalae</taxon>
        <taxon>rosids</taxon>
        <taxon>malvids</taxon>
        <taxon>Malvales</taxon>
        <taxon>Malvaceae</taxon>
        <taxon>Malvoideae</taxon>
        <taxon>Hibiscus</taxon>
    </lineage>
</organism>
<reference evidence="1 2" key="1">
    <citation type="journal article" date="2024" name="G3 (Bethesda)">
        <title>Genome assembly of Hibiscus sabdariffa L. provides insights into metabolisms of medicinal natural products.</title>
        <authorList>
            <person name="Kim T."/>
        </authorList>
    </citation>
    <scope>NUCLEOTIDE SEQUENCE [LARGE SCALE GENOMIC DNA]</scope>
    <source>
        <strain evidence="1">TK-2024</strain>
        <tissue evidence="1">Old leaves</tissue>
    </source>
</reference>